<keyword evidence="10" id="KW-1185">Reference proteome</keyword>
<evidence type="ECO:0000256" key="1">
    <source>
        <dbReference type="ARBA" id="ARBA00004370"/>
    </source>
</evidence>
<feature type="transmembrane region" description="Helical" evidence="7">
    <location>
        <begin position="439"/>
        <end position="462"/>
    </location>
</feature>
<feature type="transmembrane region" description="Helical" evidence="7">
    <location>
        <begin position="187"/>
        <end position="211"/>
    </location>
</feature>
<feature type="transmembrane region" description="Helical" evidence="7">
    <location>
        <begin position="118"/>
        <end position="137"/>
    </location>
</feature>
<gene>
    <name evidence="9" type="ORF">ACJRO7_016136</name>
</gene>
<protein>
    <recommendedName>
        <fullName evidence="8">Amino acid transporter transmembrane domain-containing protein</fullName>
    </recommendedName>
</protein>
<dbReference type="GO" id="GO:0016020">
    <property type="term" value="C:membrane"/>
    <property type="evidence" value="ECO:0007669"/>
    <property type="project" value="UniProtKB-SubCell"/>
</dbReference>
<comment type="subcellular location">
    <subcellularLocation>
        <location evidence="1">Membrane</location>
    </subcellularLocation>
</comment>
<keyword evidence="6 7" id="KW-0472">Membrane</keyword>
<dbReference type="AlphaFoldDB" id="A0ABD3L627"/>
<feature type="domain" description="Amino acid transporter transmembrane" evidence="8">
    <location>
        <begin position="33"/>
        <end position="465"/>
    </location>
</feature>
<dbReference type="PANTHER" id="PTHR48017">
    <property type="entry name" value="OS05G0424000 PROTEIN-RELATED"/>
    <property type="match status" value="1"/>
</dbReference>
<keyword evidence="2" id="KW-0813">Transport</keyword>
<evidence type="ECO:0000256" key="4">
    <source>
        <dbReference type="ARBA" id="ARBA00022970"/>
    </source>
</evidence>
<feature type="transmembrane region" description="Helical" evidence="7">
    <location>
        <begin position="36"/>
        <end position="56"/>
    </location>
</feature>
<feature type="transmembrane region" description="Helical" evidence="7">
    <location>
        <begin position="382"/>
        <end position="402"/>
    </location>
</feature>
<evidence type="ECO:0000313" key="9">
    <source>
        <dbReference type="EMBL" id="KAL3747304.1"/>
    </source>
</evidence>
<feature type="transmembrane region" description="Helical" evidence="7">
    <location>
        <begin position="62"/>
        <end position="81"/>
    </location>
</feature>
<feature type="transmembrane region" description="Helical" evidence="7">
    <location>
        <begin position="318"/>
        <end position="338"/>
    </location>
</feature>
<evidence type="ECO:0000313" key="10">
    <source>
        <dbReference type="Proteomes" id="UP001634007"/>
    </source>
</evidence>
<dbReference type="GO" id="GO:0006865">
    <property type="term" value="P:amino acid transport"/>
    <property type="evidence" value="ECO:0007669"/>
    <property type="project" value="UniProtKB-KW"/>
</dbReference>
<evidence type="ECO:0000256" key="5">
    <source>
        <dbReference type="ARBA" id="ARBA00022989"/>
    </source>
</evidence>
<dbReference type="Proteomes" id="UP001634007">
    <property type="component" value="Unassembled WGS sequence"/>
</dbReference>
<dbReference type="InterPro" id="IPR013057">
    <property type="entry name" value="AA_transpt_TM"/>
</dbReference>
<evidence type="ECO:0000256" key="6">
    <source>
        <dbReference type="ARBA" id="ARBA00023136"/>
    </source>
</evidence>
<keyword evidence="3 7" id="KW-0812">Transmembrane</keyword>
<evidence type="ECO:0000256" key="2">
    <source>
        <dbReference type="ARBA" id="ARBA00022448"/>
    </source>
</evidence>
<keyword evidence="4" id="KW-0029">Amino-acid transport</keyword>
<reference evidence="9 10" key="1">
    <citation type="submission" date="2024-11" db="EMBL/GenBank/DDBJ databases">
        <title>Chromosome-level genome assembly of Eucalyptus globulus Labill. provides insights into its genome evolution.</title>
        <authorList>
            <person name="Li X."/>
        </authorList>
    </citation>
    <scope>NUCLEOTIDE SEQUENCE [LARGE SCALE GENOMIC DNA]</scope>
    <source>
        <strain evidence="9">CL2024</strain>
        <tissue evidence="9">Fresh tender leaves</tissue>
    </source>
</reference>
<comment type="caution">
    <text evidence="9">The sequence shown here is derived from an EMBL/GenBank/DDBJ whole genome shotgun (WGS) entry which is preliminary data.</text>
</comment>
<organism evidence="9 10">
    <name type="scientific">Eucalyptus globulus</name>
    <name type="common">Tasmanian blue gum</name>
    <dbReference type="NCBI Taxonomy" id="34317"/>
    <lineage>
        <taxon>Eukaryota</taxon>
        <taxon>Viridiplantae</taxon>
        <taxon>Streptophyta</taxon>
        <taxon>Embryophyta</taxon>
        <taxon>Tracheophyta</taxon>
        <taxon>Spermatophyta</taxon>
        <taxon>Magnoliopsida</taxon>
        <taxon>eudicotyledons</taxon>
        <taxon>Gunneridae</taxon>
        <taxon>Pentapetalae</taxon>
        <taxon>rosids</taxon>
        <taxon>malvids</taxon>
        <taxon>Myrtales</taxon>
        <taxon>Myrtaceae</taxon>
        <taxon>Myrtoideae</taxon>
        <taxon>Eucalypteae</taxon>
        <taxon>Eucalyptus</taxon>
    </lineage>
</organism>
<sequence>MENPNNQIVHASIDVPPEDGSECFNDDRRPKRTETVWTASALIITALIGSGSPSLAWAIAQLGWIAGSTIVLLFAFVTYYTSTLLTTCYRSGDPTTSNRNYAYMGAVRDNLGSLKIKLFELVLYVNLFGVAIGYTIASSTSMMAIKRSNCFHEKGEKDPCHINSNPYMIAFGFVEIIFSQIPDFDRLWWLSIVAAFMSFTYTIIELGLSIAKLAETGKIKGSLTGINIGALTSTQNIWRNFQALGNITFAYSYFLILIEVQDTIRSSPSESKTMKKASLISIAATTLFYMIRGCMGYAAFGDVAPKNLLTGFGFYNPYWVVDIANAATVIHLVCAYQFNCQPLFAYVEKTLLEKFPNSQFIMREIEIPIPGCSPYKLKLFQLVWRTVFVIGTTFISMLLPFFNDIVGLLGALGFWPLTVFFPVEMYIKQKKIPKWSTKWVFLQIVSVACLIITIAAAAGSVADVFLDLKSFKPFSTDY</sequence>
<keyword evidence="5 7" id="KW-1133">Transmembrane helix</keyword>
<name>A0ABD3L627_EUCGL</name>
<accession>A0ABD3L627</accession>
<evidence type="ECO:0000256" key="3">
    <source>
        <dbReference type="ARBA" id="ARBA00022692"/>
    </source>
</evidence>
<proteinExistence type="predicted"/>
<feature type="transmembrane region" description="Helical" evidence="7">
    <location>
        <begin position="408"/>
        <end position="427"/>
    </location>
</feature>
<evidence type="ECO:0000259" key="8">
    <source>
        <dbReference type="Pfam" id="PF01490"/>
    </source>
</evidence>
<dbReference type="Pfam" id="PF01490">
    <property type="entry name" value="Aa_trans"/>
    <property type="match status" value="1"/>
</dbReference>
<dbReference type="EMBL" id="JBJKBG010000003">
    <property type="protein sequence ID" value="KAL3747304.1"/>
    <property type="molecule type" value="Genomic_DNA"/>
</dbReference>
<evidence type="ECO:0000256" key="7">
    <source>
        <dbReference type="SAM" id="Phobius"/>
    </source>
</evidence>
<feature type="transmembrane region" description="Helical" evidence="7">
    <location>
        <begin position="277"/>
        <end position="298"/>
    </location>
</feature>